<feature type="compositionally biased region" description="Basic and acidic residues" evidence="3">
    <location>
        <begin position="2112"/>
        <end position="2124"/>
    </location>
</feature>
<dbReference type="Pfam" id="PF10650">
    <property type="entry name" value="zf-C3H1"/>
    <property type="match status" value="1"/>
</dbReference>
<dbReference type="EMBL" id="JAYRBN010000098">
    <property type="protein sequence ID" value="KAL2729116.1"/>
    <property type="molecule type" value="Genomic_DNA"/>
</dbReference>
<feature type="region of interest" description="Disordered" evidence="3">
    <location>
        <begin position="1459"/>
        <end position="1499"/>
    </location>
</feature>
<feature type="region of interest" description="Disordered" evidence="3">
    <location>
        <begin position="68"/>
        <end position="111"/>
    </location>
</feature>
<feature type="compositionally biased region" description="Polar residues" evidence="3">
    <location>
        <begin position="1141"/>
        <end position="1153"/>
    </location>
</feature>
<feature type="compositionally biased region" description="Basic and acidic residues" evidence="3">
    <location>
        <begin position="1460"/>
        <end position="1472"/>
    </location>
</feature>
<dbReference type="GO" id="GO:0008270">
    <property type="term" value="F:zinc ion binding"/>
    <property type="evidence" value="ECO:0007669"/>
    <property type="project" value="UniProtKB-KW"/>
</dbReference>
<feature type="region of interest" description="Disordered" evidence="3">
    <location>
        <begin position="1413"/>
        <end position="1447"/>
    </location>
</feature>
<keyword evidence="1" id="KW-0862">Zinc</keyword>
<evidence type="ECO:0000313" key="5">
    <source>
        <dbReference type="EMBL" id="KAL2729116.1"/>
    </source>
</evidence>
<feature type="region of interest" description="Disordered" evidence="3">
    <location>
        <begin position="126"/>
        <end position="208"/>
    </location>
</feature>
<evidence type="ECO:0000256" key="3">
    <source>
        <dbReference type="SAM" id="MobiDB-lite"/>
    </source>
</evidence>
<dbReference type="InterPro" id="IPR000571">
    <property type="entry name" value="Znf_CCCH"/>
</dbReference>
<evidence type="ECO:0000259" key="4">
    <source>
        <dbReference type="PROSITE" id="PS50103"/>
    </source>
</evidence>
<feature type="zinc finger region" description="C3H1-type" evidence="1">
    <location>
        <begin position="2069"/>
        <end position="2095"/>
    </location>
</feature>
<feature type="compositionally biased region" description="Polar residues" evidence="3">
    <location>
        <begin position="1962"/>
        <end position="1976"/>
    </location>
</feature>
<gene>
    <name evidence="5" type="ORF">V1477_016597</name>
</gene>
<comment type="caution">
    <text evidence="5">The sequence shown here is derived from an EMBL/GenBank/DDBJ whole genome shotgun (WGS) entry which is preliminary data.</text>
</comment>
<proteinExistence type="predicted"/>
<evidence type="ECO:0000256" key="2">
    <source>
        <dbReference type="SAM" id="Coils"/>
    </source>
</evidence>
<organism evidence="5 6">
    <name type="scientific">Vespula maculifrons</name>
    <name type="common">Eastern yellow jacket</name>
    <name type="synonym">Wasp</name>
    <dbReference type="NCBI Taxonomy" id="7453"/>
    <lineage>
        <taxon>Eukaryota</taxon>
        <taxon>Metazoa</taxon>
        <taxon>Ecdysozoa</taxon>
        <taxon>Arthropoda</taxon>
        <taxon>Hexapoda</taxon>
        <taxon>Insecta</taxon>
        <taxon>Pterygota</taxon>
        <taxon>Neoptera</taxon>
        <taxon>Endopterygota</taxon>
        <taxon>Hymenoptera</taxon>
        <taxon>Apocrita</taxon>
        <taxon>Aculeata</taxon>
        <taxon>Vespoidea</taxon>
        <taxon>Vespidae</taxon>
        <taxon>Vespinae</taxon>
        <taxon>Vespula</taxon>
    </lineage>
</organism>
<feature type="domain" description="C3H1-type" evidence="4">
    <location>
        <begin position="2069"/>
        <end position="2095"/>
    </location>
</feature>
<feature type="region of interest" description="Disordered" evidence="3">
    <location>
        <begin position="439"/>
        <end position="458"/>
    </location>
</feature>
<feature type="compositionally biased region" description="Basic residues" evidence="3">
    <location>
        <begin position="134"/>
        <end position="148"/>
    </location>
</feature>
<dbReference type="InterPro" id="IPR019607">
    <property type="entry name" value="Putative_zinc-finger_domain"/>
</dbReference>
<evidence type="ECO:0000256" key="1">
    <source>
        <dbReference type="PROSITE-ProRule" id="PRU00723"/>
    </source>
</evidence>
<feature type="region of interest" description="Disordered" evidence="3">
    <location>
        <begin position="1709"/>
        <end position="1732"/>
    </location>
</feature>
<accession>A0ABD2B8Q3</accession>
<dbReference type="Proteomes" id="UP001607303">
    <property type="component" value="Unassembled WGS sequence"/>
</dbReference>
<feature type="coiled-coil region" evidence="2">
    <location>
        <begin position="1807"/>
        <end position="1834"/>
    </location>
</feature>
<feature type="compositionally biased region" description="Low complexity" evidence="3">
    <location>
        <begin position="1422"/>
        <end position="1438"/>
    </location>
</feature>
<evidence type="ECO:0000313" key="6">
    <source>
        <dbReference type="Proteomes" id="UP001607303"/>
    </source>
</evidence>
<keyword evidence="2" id="KW-0175">Coiled coil</keyword>
<feature type="compositionally biased region" description="Basic and acidic residues" evidence="3">
    <location>
        <begin position="73"/>
        <end position="88"/>
    </location>
</feature>
<sequence>MASDLSSGCNEAIEVLDEREEGEISLEDVSSSEEGHLGYGYGNKTGRCINCLSTQHCTSWCTSTKYYHPKSSNRKDTVQEKENRHYMKDSGSTGIKHTASKLQEKNDDLVPISSDSDMEIVGLMDNSKQIHTLSRSRSKKKKKKKRTHGSGINVDDFVSSSSIDITTEETTLKHNNDNSKGDRLSRSHRRDLSPLHRNIRSRLTTKSPSRRYRASMWFKFPLRKSKSPVMRSRSPTLRRSPRRVRSPKRSPHRSPTRTISKKISKNEQLSSSNTCTDNMYGNVNKLLKKVRRLDSVRIRAQEENIKSKDHCSSLKEKLSNMIKDISHNNDNETNCTKEKTVTCNINNDADDEEDLALLRQKALETKQKRSDKNNEQSKIEFENKTTTYDDDHDEEDLELRMIALRSAVLKKHQNRVQRGIKTKKYDSSTISRSKSPFTQSFLDSIPIPSEKRTDTPPPVAQMLPAANEITHTEDMELDTDIEQEKEKLPYSPTDNITIDIPIDTELLGIQPSDVSFINFNKRISSPSFDNTNNQLEHRALRTGIIENKSYLSNMMNNTSTENTFYDTNPDAPYSPSDSIETSKSDVITTKPCNESISISQFNGMHCNMINDISTNETCIAMDISTGQERPYSPTDAPIYDPDLSQTLPLIQTPHFSNNSNLTSVQMMYDTYGNSNILNMHEKSQLQYLTIGENVHNIQNIHKEKHINNVETFITRKRTNSPHFFEAGSISPNDSMLTIDDLPDADTIDSNLPISVSANLENTESTLNNPIHKITKITEEPLYMHGVPDVTKDINKIPTLINRTLVPATILKSNKQLQQPLPTKKYENHVEPTFKSAEMQPIPIDFNVNTKLSTQFKPMKLTSVIKKPQTILTTPVAFQNCLNDESTSNIIEDAFVTPSREHETSSLKNISPVNSKKAVFINNIDLVPKKKKRTRRNRRRINNVTQNIKIRTSSENIERSEHDLDTSGEINRTITNTESGLSSSDIEKQTNISDATVLADFDDAKLTKLSQESNSLLTLDENSVKSKTSFPCNEIQKDNIVQHSTNLESNISSSLKIINDHIAAVTSRRPSLDEDEEALRASLLASLAKRTKSLDTNSCNTSLVTTTATLSCVNTVPSVQKAQQMDTATPPLTHQTVQNNTTFHSSTQSTSAYNSGDEKNHTYTVPVSSADVAKENTIGISTDTASCSSLTNSSKKRPLPLLKGPSRKFLKKVLIPASTKVVNNAKKYQNSVVQKKLILQKAVSNYNAEKLIDIKSNASVKPCENKWTGNTKVISSDTQRIVINLGSDTESDSEHERLKTNSIPMSNSNKLEKRPILTIPTTEFEKSVDQFLRDVRKKQETAAASKQTIPLHNVTKKNLSSVTSAESKISPTVHTPLAVRHLPVSKQEEYRRLKQQILEREILKLQRSVEIGTSKKTNNFNTSHSATSDSSSKESLPSSKENPNVLGKFSNLNLQISVKNNNERNIEVKKNKDSSTSTTTSNSVDKNNSGKQSDANLISNSKKASLQITLDSNIRTSNEEAPNSNKKLKTTESNVASIDTTNSVSENTISLQDTEKSKIATASLKILTKDEVNHKLVQIQVKHHEPDQAIIIDNKTDLSERTDSVHNKDKQNVDVNKDNEDKTCIEFDQDHTKQHNEVNKTNKLNTDCTLMEKNERDANISKNEIITDNINSSSTLNVNSPIEHENVQSKKTKEKNQLLVTSVQDKIENNTNSNLSNIENSENNESDLLSASNNTETNKVTNVEELNESITKDVTIELNSLVNLPRIEQVRHLMETEHKLVMKRYIVLDNLAEMSGDLRQWDMERDLQTNFVEEVKKLREQLKVAEEKLRIHRNRINSIGPKVMGAHEKINNGRRECFKLSRICKVLGTKVVGQDYKVPQAGADLLDNKLKEVASHTRQLSKKKVPSIHISEVSKEVIPQKKESEPKPIEREIPAVENFPTREQQNDNHNENNNTIALKDENNISTSKIFQENTQRSSDQKEDEESGRDTSSCETNDTIEQDHYYDRTTTEVVSCIDNNPASKEDCDITQYIETGEAMLKDDYQKKKTIEPYVSMLSHLKVPRWVLRNVNPNGVLCPYELMGICNDGDCQFVHQSVMFCSHHMDRKTLGKQDYVDPDAVHSDDASRSNARRW</sequence>
<feature type="region of interest" description="Disordered" evidence="3">
    <location>
        <begin position="225"/>
        <end position="276"/>
    </location>
</feature>
<feature type="compositionally biased region" description="Polar residues" evidence="3">
    <location>
        <begin position="1489"/>
        <end position="1499"/>
    </location>
</feature>
<name>A0ABD2B8Q3_VESMC</name>
<feature type="region of interest" description="Disordered" evidence="3">
    <location>
        <begin position="1915"/>
        <end position="2003"/>
    </location>
</feature>
<keyword evidence="1" id="KW-0479">Metal-binding</keyword>
<feature type="compositionally biased region" description="Basic residues" evidence="3">
    <location>
        <begin position="239"/>
        <end position="263"/>
    </location>
</feature>
<feature type="region of interest" description="Disordered" evidence="3">
    <location>
        <begin position="2112"/>
        <end position="2131"/>
    </location>
</feature>
<feature type="compositionally biased region" description="Low complexity" evidence="3">
    <location>
        <begin position="159"/>
        <end position="169"/>
    </location>
</feature>
<keyword evidence="1" id="KW-0863">Zinc-finger</keyword>
<feature type="compositionally biased region" description="Polar residues" evidence="3">
    <location>
        <begin position="1988"/>
        <end position="1997"/>
    </location>
</feature>
<feature type="compositionally biased region" description="Polar residues" evidence="3">
    <location>
        <begin position="266"/>
        <end position="276"/>
    </location>
</feature>
<dbReference type="PROSITE" id="PS50103">
    <property type="entry name" value="ZF_C3H1"/>
    <property type="match status" value="1"/>
</dbReference>
<feature type="compositionally biased region" description="Basic and acidic residues" evidence="3">
    <location>
        <begin position="1915"/>
        <end position="1933"/>
    </location>
</feature>
<keyword evidence="6" id="KW-1185">Reference proteome</keyword>
<feature type="region of interest" description="Disordered" evidence="3">
    <location>
        <begin position="1141"/>
        <end position="1161"/>
    </location>
</feature>
<protein>
    <submittedName>
        <fullName evidence="5">Myb-like protein O isoform X1</fullName>
    </submittedName>
</protein>
<feature type="compositionally biased region" description="Basic and acidic residues" evidence="3">
    <location>
        <begin position="170"/>
        <end position="194"/>
    </location>
</feature>
<reference evidence="5 6" key="1">
    <citation type="journal article" date="2024" name="Ann. Entomol. Soc. Am.">
        <title>Genomic analyses of the southern and eastern yellowjacket wasps (Hymenoptera: Vespidae) reveal evolutionary signatures of social life.</title>
        <authorList>
            <person name="Catto M.A."/>
            <person name="Caine P.B."/>
            <person name="Orr S.E."/>
            <person name="Hunt B.G."/>
            <person name="Goodisman M.A.D."/>
        </authorList>
    </citation>
    <scope>NUCLEOTIDE SEQUENCE [LARGE SCALE GENOMIC DNA]</scope>
    <source>
        <strain evidence="5">232</strain>
        <tissue evidence="5">Head and thorax</tissue>
    </source>
</reference>
<feature type="compositionally biased region" description="Low complexity" evidence="3">
    <location>
        <begin position="1473"/>
        <end position="1488"/>
    </location>
</feature>